<organism evidence="1 2">
    <name type="scientific">Candidatus Methylumidiphilus alinenensis</name>
    <dbReference type="NCBI Taxonomy" id="2202197"/>
    <lineage>
        <taxon>Bacteria</taxon>
        <taxon>Pseudomonadati</taxon>
        <taxon>Pseudomonadota</taxon>
        <taxon>Gammaproteobacteria</taxon>
        <taxon>Methylococcales</taxon>
        <taxon>Candidatus Methylumidiphilus</taxon>
    </lineage>
</organism>
<comment type="caution">
    <text evidence="1">The sequence shown here is derived from an EMBL/GenBank/DDBJ whole genome shotgun (WGS) entry which is preliminary data.</text>
</comment>
<evidence type="ECO:0008006" key="3">
    <source>
        <dbReference type="Google" id="ProtNLM"/>
    </source>
</evidence>
<evidence type="ECO:0000313" key="1">
    <source>
        <dbReference type="EMBL" id="PZN86463.1"/>
    </source>
</evidence>
<dbReference type="Proteomes" id="UP000249396">
    <property type="component" value="Unassembled WGS sequence"/>
</dbReference>
<proteinExistence type="predicted"/>
<dbReference type="EMBL" id="QJPH01000080">
    <property type="protein sequence ID" value="PZN86463.1"/>
    <property type="molecule type" value="Genomic_DNA"/>
</dbReference>
<accession>A0A2W4RU57</accession>
<reference evidence="1 2" key="1">
    <citation type="journal article" date="2018" name="Aquat. Microb. Ecol.">
        <title>Gammaproteobacterial methanotrophs dominate.</title>
        <authorList>
            <person name="Rissanen A.J."/>
            <person name="Saarenheimo J."/>
            <person name="Tiirola M."/>
            <person name="Peura S."/>
            <person name="Aalto S.L."/>
            <person name="Karvinen A."/>
            <person name="Nykanen H."/>
        </authorList>
    </citation>
    <scope>NUCLEOTIDE SEQUENCE [LARGE SCALE GENOMIC DNA]</scope>
    <source>
        <strain evidence="1">AMbin10</strain>
    </source>
</reference>
<sequence>MPPEIDFSQGIRGKFYQPELKLNFPVYLDEDVQKFLASIAEKKGIAISDIANDLLKKDIAIMELGF</sequence>
<evidence type="ECO:0000313" key="2">
    <source>
        <dbReference type="Proteomes" id="UP000249396"/>
    </source>
</evidence>
<name>A0A2W4RU57_9GAMM</name>
<gene>
    <name evidence="1" type="ORF">DM484_00860</name>
</gene>
<dbReference type="AlphaFoldDB" id="A0A2W4RU57"/>
<protein>
    <recommendedName>
        <fullName evidence="3">CopG family transcriptional regulator</fullName>
    </recommendedName>
</protein>